<dbReference type="Proteomes" id="UP000298588">
    <property type="component" value="Chromosome"/>
</dbReference>
<evidence type="ECO:0000259" key="7">
    <source>
        <dbReference type="Pfam" id="PF00441"/>
    </source>
</evidence>
<sequence>MLVHDEDQRLLADAAKGFIQEKAPVAALRKLRDEKVADGFDRDLWRQMAEMGWTGILVPEEAGGLGFGFVGAGIICEEMGRTLTASPFLSTAMMAATAVSRAGSPAQKERWLPAIAAGETIIATAIDEGRKHAPEKTALKAEVSGNGFRLSGAKTYVADGQVADAFLVAARTAGSAGETKGISLFLVDSKLAGVSSERVVTLDSRGAAHVSFDNVQITGADVLGEIDDGLGLLEIVLGAGRAGLAAELSGNAQESFGRTVDYLKERKQFGRTIGAFQALQHRAAHLFSEIEIAKSAVLGALQALDADPAGAALAVSLAKSKAASVARLAAQEAIQMHGGIGMTDAIDIGLFAKRMQVASELYGDADFHADRVALARGF</sequence>
<dbReference type="InterPro" id="IPR006091">
    <property type="entry name" value="Acyl-CoA_Oxase/DH_mid-dom"/>
</dbReference>
<evidence type="ECO:0000313" key="10">
    <source>
        <dbReference type="EMBL" id="QCK85786.1"/>
    </source>
</evidence>
<evidence type="ECO:0000256" key="6">
    <source>
        <dbReference type="RuleBase" id="RU362125"/>
    </source>
</evidence>
<comment type="similarity">
    <text evidence="2 6">Belongs to the acyl-CoA dehydrogenase family.</text>
</comment>
<dbReference type="GO" id="GO:0003995">
    <property type="term" value="F:acyl-CoA dehydrogenase activity"/>
    <property type="evidence" value="ECO:0007669"/>
    <property type="project" value="TreeGrafter"/>
</dbReference>
<dbReference type="RefSeq" id="WP_137099119.1">
    <property type="nucleotide sequence ID" value="NZ_CP039865.1"/>
</dbReference>
<accession>A0A4D7QKD8</accession>
<dbReference type="InterPro" id="IPR013786">
    <property type="entry name" value="AcylCoA_DH/ox_N"/>
</dbReference>
<evidence type="ECO:0000256" key="1">
    <source>
        <dbReference type="ARBA" id="ARBA00001974"/>
    </source>
</evidence>
<dbReference type="Pfam" id="PF02771">
    <property type="entry name" value="Acyl-CoA_dh_N"/>
    <property type="match status" value="1"/>
</dbReference>
<proteinExistence type="inferred from homology"/>
<evidence type="ECO:0000313" key="11">
    <source>
        <dbReference type="Proteomes" id="UP000298588"/>
    </source>
</evidence>
<dbReference type="Gene3D" id="1.20.140.10">
    <property type="entry name" value="Butyryl-CoA Dehydrogenase, subunit A, domain 3"/>
    <property type="match status" value="1"/>
</dbReference>
<dbReference type="SUPFAM" id="SSF47203">
    <property type="entry name" value="Acyl-CoA dehydrogenase C-terminal domain-like"/>
    <property type="match status" value="1"/>
</dbReference>
<dbReference type="InterPro" id="IPR036250">
    <property type="entry name" value="AcylCo_DH-like_C"/>
</dbReference>
<reference evidence="10 11" key="1">
    <citation type="submission" date="2019-04" db="EMBL/GenBank/DDBJ databases">
        <title>Phreatobacter aquaticus sp. nov.</title>
        <authorList>
            <person name="Choi A."/>
            <person name="Baek K."/>
        </authorList>
    </citation>
    <scope>NUCLEOTIDE SEQUENCE [LARGE SCALE GENOMIC DNA]</scope>
    <source>
        <strain evidence="10 11">NMCR1094</strain>
    </source>
</reference>
<evidence type="ECO:0000256" key="3">
    <source>
        <dbReference type="ARBA" id="ARBA00022630"/>
    </source>
</evidence>
<dbReference type="Pfam" id="PF02770">
    <property type="entry name" value="Acyl-CoA_dh_M"/>
    <property type="match status" value="1"/>
</dbReference>
<gene>
    <name evidence="10" type="ORF">E8L99_08425</name>
</gene>
<dbReference type="PANTHER" id="PTHR43884:SF20">
    <property type="entry name" value="ACYL-COA DEHYDROGENASE FADE28"/>
    <property type="match status" value="1"/>
</dbReference>
<dbReference type="Gene3D" id="1.10.540.10">
    <property type="entry name" value="Acyl-CoA dehydrogenase/oxidase, N-terminal domain"/>
    <property type="match status" value="1"/>
</dbReference>
<dbReference type="InterPro" id="IPR009075">
    <property type="entry name" value="AcylCo_DH/oxidase_C"/>
</dbReference>
<keyword evidence="11" id="KW-1185">Reference proteome</keyword>
<dbReference type="OrthoDB" id="7328575at2"/>
<evidence type="ECO:0000259" key="8">
    <source>
        <dbReference type="Pfam" id="PF02770"/>
    </source>
</evidence>
<dbReference type="KEGG" id="paqt:E8L99_08425"/>
<evidence type="ECO:0000259" key="9">
    <source>
        <dbReference type="Pfam" id="PF02771"/>
    </source>
</evidence>
<dbReference type="InterPro" id="IPR009100">
    <property type="entry name" value="AcylCoA_DH/oxidase_NM_dom_sf"/>
</dbReference>
<dbReference type="EMBL" id="CP039865">
    <property type="protein sequence ID" value="QCK85786.1"/>
    <property type="molecule type" value="Genomic_DNA"/>
</dbReference>
<name>A0A4D7QKD8_9HYPH</name>
<organism evidence="10 11">
    <name type="scientific">Phreatobacter aquaticus</name>
    <dbReference type="NCBI Taxonomy" id="2570229"/>
    <lineage>
        <taxon>Bacteria</taxon>
        <taxon>Pseudomonadati</taxon>
        <taxon>Pseudomonadota</taxon>
        <taxon>Alphaproteobacteria</taxon>
        <taxon>Hyphomicrobiales</taxon>
        <taxon>Phreatobacteraceae</taxon>
        <taxon>Phreatobacter</taxon>
    </lineage>
</organism>
<evidence type="ECO:0000256" key="2">
    <source>
        <dbReference type="ARBA" id="ARBA00009347"/>
    </source>
</evidence>
<feature type="domain" description="Acyl-CoA oxidase/dehydrogenase middle" evidence="8">
    <location>
        <begin position="136"/>
        <end position="215"/>
    </location>
</feature>
<dbReference type="InterPro" id="IPR046373">
    <property type="entry name" value="Acyl-CoA_Oxase/DH_mid-dom_sf"/>
</dbReference>
<dbReference type="Pfam" id="PF00441">
    <property type="entry name" value="Acyl-CoA_dh_1"/>
    <property type="match status" value="1"/>
</dbReference>
<evidence type="ECO:0000256" key="5">
    <source>
        <dbReference type="ARBA" id="ARBA00023002"/>
    </source>
</evidence>
<evidence type="ECO:0000256" key="4">
    <source>
        <dbReference type="ARBA" id="ARBA00022827"/>
    </source>
</evidence>
<dbReference type="PANTHER" id="PTHR43884">
    <property type="entry name" value="ACYL-COA DEHYDROGENASE"/>
    <property type="match status" value="1"/>
</dbReference>
<keyword evidence="4 6" id="KW-0274">FAD</keyword>
<keyword evidence="3 6" id="KW-0285">Flavoprotein</keyword>
<dbReference type="SUPFAM" id="SSF56645">
    <property type="entry name" value="Acyl-CoA dehydrogenase NM domain-like"/>
    <property type="match status" value="1"/>
</dbReference>
<comment type="cofactor">
    <cofactor evidence="1 6">
        <name>FAD</name>
        <dbReference type="ChEBI" id="CHEBI:57692"/>
    </cofactor>
</comment>
<dbReference type="AlphaFoldDB" id="A0A4D7QKD8"/>
<feature type="domain" description="Acyl-CoA dehydrogenase/oxidase N-terminal" evidence="9">
    <location>
        <begin position="6"/>
        <end position="119"/>
    </location>
</feature>
<feature type="domain" description="Acyl-CoA dehydrogenase/oxidase C-terminal" evidence="7">
    <location>
        <begin position="228"/>
        <end position="373"/>
    </location>
</feature>
<protein>
    <submittedName>
        <fullName evidence="10">Acyl-CoA dehydrogenase</fullName>
    </submittedName>
</protein>
<dbReference type="CDD" id="cd00567">
    <property type="entry name" value="ACAD"/>
    <property type="match status" value="1"/>
</dbReference>
<dbReference type="GO" id="GO:0050660">
    <property type="term" value="F:flavin adenine dinucleotide binding"/>
    <property type="evidence" value="ECO:0007669"/>
    <property type="project" value="InterPro"/>
</dbReference>
<dbReference type="InterPro" id="IPR037069">
    <property type="entry name" value="AcylCoA_DH/ox_N_sf"/>
</dbReference>
<keyword evidence="5 6" id="KW-0560">Oxidoreductase</keyword>
<dbReference type="Gene3D" id="2.40.110.10">
    <property type="entry name" value="Butyryl-CoA Dehydrogenase, subunit A, domain 2"/>
    <property type="match status" value="1"/>
</dbReference>